<dbReference type="Gene3D" id="3.40.50.1100">
    <property type="match status" value="2"/>
</dbReference>
<dbReference type="GO" id="GO:0006565">
    <property type="term" value="P:L-serine catabolic process"/>
    <property type="evidence" value="ECO:0007669"/>
    <property type="project" value="TreeGrafter"/>
</dbReference>
<dbReference type="AlphaFoldDB" id="A0A172TJ67"/>
<evidence type="ECO:0000259" key="4">
    <source>
        <dbReference type="Pfam" id="PF00291"/>
    </source>
</evidence>
<sequence length="415" mass="45242">MNVISRKIKSLQCTECGSEYELGPIYGGCTNCRSQGKSGALEVHYDLDAVKLSRDWLDGGVRSIWEYRQLLPVEDPNCFLSLGEGNTPLTNDSYYDQQYGMPHVYLKNEGFNPTWSHKDRLNVVLVSKTKELKGTGIATSSTGNQGISAAAYAAAAGLPSYVFYPPETASIYHRLTGMYGGKAVVTPWESRGKLLRKLVEDHGFTPSYPLVDGELSNPYGIEGYKTVAYELVRQLGGVPDYILAPVSEGNALTGMWKGFNELLQLGLTDKLPRLYGCQAAGADALVQSLHQGDEKVKVLDEAYSLATSTRERTAGVHVLRSIRASGGGAFAVSDRQIQDTMIALGKRGYCVESASAIPVACLEQLFQEGKVRPEDKIVCLITSAGLKWPDLIAELAPPPLRIEGNWESFSRETGL</sequence>
<dbReference type="GO" id="GO:0006567">
    <property type="term" value="P:L-threonine catabolic process"/>
    <property type="evidence" value="ECO:0007669"/>
    <property type="project" value="TreeGrafter"/>
</dbReference>
<dbReference type="STRING" id="1178515.SY83_13480"/>
<proteinExistence type="predicted"/>
<evidence type="ECO:0000256" key="2">
    <source>
        <dbReference type="ARBA" id="ARBA00022898"/>
    </source>
</evidence>
<dbReference type="Pfam" id="PF00291">
    <property type="entry name" value="PALP"/>
    <property type="match status" value="1"/>
</dbReference>
<keyword evidence="6" id="KW-1185">Reference proteome</keyword>
<dbReference type="Proteomes" id="UP000076927">
    <property type="component" value="Chromosome"/>
</dbReference>
<dbReference type="GO" id="GO:0004794">
    <property type="term" value="F:threonine deaminase activity"/>
    <property type="evidence" value="ECO:0007669"/>
    <property type="project" value="TreeGrafter"/>
</dbReference>
<dbReference type="InterPro" id="IPR050147">
    <property type="entry name" value="Ser/Thr_Dehydratase"/>
</dbReference>
<protein>
    <recommendedName>
        <fullName evidence="4">Tryptophan synthase beta chain-like PALP domain-containing protein</fullName>
    </recommendedName>
</protein>
<organism evidence="5 6">
    <name type="scientific">Paenibacillus swuensis</name>
    <dbReference type="NCBI Taxonomy" id="1178515"/>
    <lineage>
        <taxon>Bacteria</taxon>
        <taxon>Bacillati</taxon>
        <taxon>Bacillota</taxon>
        <taxon>Bacilli</taxon>
        <taxon>Bacillales</taxon>
        <taxon>Paenibacillaceae</taxon>
        <taxon>Paenibacillus</taxon>
    </lineage>
</organism>
<evidence type="ECO:0000313" key="6">
    <source>
        <dbReference type="Proteomes" id="UP000076927"/>
    </source>
</evidence>
<dbReference type="SUPFAM" id="SSF53686">
    <property type="entry name" value="Tryptophan synthase beta subunit-like PLP-dependent enzymes"/>
    <property type="match status" value="1"/>
</dbReference>
<dbReference type="PANTHER" id="PTHR48078">
    <property type="entry name" value="THREONINE DEHYDRATASE, MITOCHONDRIAL-RELATED"/>
    <property type="match status" value="1"/>
</dbReference>
<dbReference type="RefSeq" id="WP_068607290.1">
    <property type="nucleotide sequence ID" value="NZ_CP011388.1"/>
</dbReference>
<dbReference type="PATRIC" id="fig|1178515.4.peg.2703"/>
<gene>
    <name evidence="5" type="ORF">SY83_13480</name>
</gene>
<reference evidence="5 6" key="1">
    <citation type="submission" date="2015-01" db="EMBL/GenBank/DDBJ databases">
        <title>Paenibacillus swuensis/DY6/whole genome sequencing.</title>
        <authorList>
            <person name="Kim M.K."/>
            <person name="Srinivasan S."/>
            <person name="Lee J.-J."/>
        </authorList>
    </citation>
    <scope>NUCLEOTIDE SEQUENCE [LARGE SCALE GENOMIC DNA]</scope>
    <source>
        <strain evidence="5 6">DY6</strain>
    </source>
</reference>
<feature type="domain" description="Tryptophan synthase beta chain-like PALP" evidence="4">
    <location>
        <begin position="81"/>
        <end position="382"/>
    </location>
</feature>
<accession>A0A172TJ67</accession>
<comment type="cofactor">
    <cofactor evidence="1">
        <name>pyridoxal 5'-phosphate</name>
        <dbReference type="ChEBI" id="CHEBI:597326"/>
    </cofactor>
</comment>
<evidence type="ECO:0000313" key="5">
    <source>
        <dbReference type="EMBL" id="ANE47105.1"/>
    </source>
</evidence>
<name>A0A172TJ67_9BACL</name>
<keyword evidence="2" id="KW-0663">Pyridoxal phosphate</keyword>
<evidence type="ECO:0000256" key="3">
    <source>
        <dbReference type="ARBA" id="ARBA00023239"/>
    </source>
</evidence>
<dbReference type="GO" id="GO:0009097">
    <property type="term" value="P:isoleucine biosynthetic process"/>
    <property type="evidence" value="ECO:0007669"/>
    <property type="project" value="TreeGrafter"/>
</dbReference>
<dbReference type="InterPro" id="IPR036052">
    <property type="entry name" value="TrpB-like_PALP_sf"/>
</dbReference>
<dbReference type="GO" id="GO:0003941">
    <property type="term" value="F:L-serine ammonia-lyase activity"/>
    <property type="evidence" value="ECO:0007669"/>
    <property type="project" value="TreeGrafter"/>
</dbReference>
<dbReference type="KEGG" id="pswu:SY83_13480"/>
<dbReference type="InterPro" id="IPR001926">
    <property type="entry name" value="TrpB-like_PALP"/>
</dbReference>
<dbReference type="EMBL" id="CP011388">
    <property type="protein sequence ID" value="ANE47105.1"/>
    <property type="molecule type" value="Genomic_DNA"/>
</dbReference>
<keyword evidence="3" id="KW-0456">Lyase</keyword>
<evidence type="ECO:0000256" key="1">
    <source>
        <dbReference type="ARBA" id="ARBA00001933"/>
    </source>
</evidence>
<dbReference type="PANTHER" id="PTHR48078:SF6">
    <property type="entry name" value="L-THREONINE DEHYDRATASE CATABOLIC TDCB"/>
    <property type="match status" value="1"/>
</dbReference>